<sequence length="91" mass="10141">MTCTLSHDLQSLTSSPAQVNPPFLSTTFQIRNYRLVLHNTWALDAPVESWNTRWESCGEPTSGISQETTTGGSRRLVEKKLNSEKHAPLKG</sequence>
<protein>
    <submittedName>
        <fullName evidence="2">Uncharacterized protein</fullName>
    </submittedName>
</protein>
<dbReference type="AlphaFoldDB" id="A0A8X7CD80"/>
<comment type="caution">
    <text evidence="2">The sequence shown here is derived from an EMBL/GenBank/DDBJ whole genome shotgun (WGS) entry which is preliminary data.</text>
</comment>
<evidence type="ECO:0000313" key="3">
    <source>
        <dbReference type="Proteomes" id="UP000886998"/>
    </source>
</evidence>
<evidence type="ECO:0000256" key="1">
    <source>
        <dbReference type="SAM" id="MobiDB-lite"/>
    </source>
</evidence>
<reference evidence="2" key="1">
    <citation type="submission" date="2020-08" db="EMBL/GenBank/DDBJ databases">
        <title>Multicomponent nature underlies the extraordinary mechanical properties of spider dragline silk.</title>
        <authorList>
            <person name="Kono N."/>
            <person name="Nakamura H."/>
            <person name="Mori M."/>
            <person name="Yoshida Y."/>
            <person name="Ohtoshi R."/>
            <person name="Malay A.D."/>
            <person name="Moran D.A.P."/>
            <person name="Tomita M."/>
            <person name="Numata K."/>
            <person name="Arakawa K."/>
        </authorList>
    </citation>
    <scope>NUCLEOTIDE SEQUENCE</scope>
</reference>
<keyword evidence="3" id="KW-1185">Reference proteome</keyword>
<feature type="region of interest" description="Disordered" evidence="1">
    <location>
        <begin position="54"/>
        <end position="91"/>
    </location>
</feature>
<dbReference type="Proteomes" id="UP000886998">
    <property type="component" value="Unassembled WGS sequence"/>
</dbReference>
<organism evidence="2 3">
    <name type="scientific">Trichonephila inaurata madagascariensis</name>
    <dbReference type="NCBI Taxonomy" id="2747483"/>
    <lineage>
        <taxon>Eukaryota</taxon>
        <taxon>Metazoa</taxon>
        <taxon>Ecdysozoa</taxon>
        <taxon>Arthropoda</taxon>
        <taxon>Chelicerata</taxon>
        <taxon>Arachnida</taxon>
        <taxon>Araneae</taxon>
        <taxon>Araneomorphae</taxon>
        <taxon>Entelegynae</taxon>
        <taxon>Araneoidea</taxon>
        <taxon>Nephilidae</taxon>
        <taxon>Trichonephila</taxon>
        <taxon>Trichonephila inaurata</taxon>
    </lineage>
</organism>
<accession>A0A8X7CD80</accession>
<name>A0A8X7CD80_9ARAC</name>
<dbReference type="EMBL" id="BMAV01014047">
    <property type="protein sequence ID" value="GFY62060.1"/>
    <property type="molecule type" value="Genomic_DNA"/>
</dbReference>
<feature type="compositionally biased region" description="Polar residues" evidence="1">
    <location>
        <begin position="62"/>
        <end position="72"/>
    </location>
</feature>
<proteinExistence type="predicted"/>
<gene>
    <name evidence="2" type="ORF">TNIN_123191</name>
</gene>
<feature type="compositionally biased region" description="Basic and acidic residues" evidence="1">
    <location>
        <begin position="75"/>
        <end position="91"/>
    </location>
</feature>
<evidence type="ECO:0000313" key="2">
    <source>
        <dbReference type="EMBL" id="GFY62060.1"/>
    </source>
</evidence>